<protein>
    <submittedName>
        <fullName evidence="2">Uncharacterized protein</fullName>
    </submittedName>
</protein>
<evidence type="ECO:0000256" key="1">
    <source>
        <dbReference type="SAM" id="MobiDB-lite"/>
    </source>
</evidence>
<reference evidence="2 3" key="1">
    <citation type="journal article" date="2014" name="Int. J. Syst. Evol. Microbiol.">
        <title>Complete genome sequence of Corynebacterium casei LMG S-19264T (=DSM 44701T), isolated from a smear-ripened cheese.</title>
        <authorList>
            <consortium name="US DOE Joint Genome Institute (JGI-PGF)"/>
            <person name="Walter F."/>
            <person name="Albersmeier A."/>
            <person name="Kalinowski J."/>
            <person name="Ruckert C."/>
        </authorList>
    </citation>
    <scope>NUCLEOTIDE SEQUENCE [LARGE SCALE GENOMIC DNA]</scope>
    <source>
        <strain evidence="2 3">NBRC 110095</strain>
    </source>
</reference>
<keyword evidence="3" id="KW-1185">Reference proteome</keyword>
<name>A0AA37TB08_9GAMM</name>
<dbReference type="Proteomes" id="UP001156870">
    <property type="component" value="Unassembled WGS sequence"/>
</dbReference>
<proteinExistence type="predicted"/>
<dbReference type="AlphaFoldDB" id="A0AA37TB08"/>
<sequence length="266" mass="29375">MDAREVWPNDIALAYPPGTMVLKTAEALEAEAATTDTTMGELSSAIAPSHSEAKSIEGETIEAESTGDETSTLPPAYALLSPDVFTLTNTAAHIRRNNRYRLLAHNAWRQPLTNKSQAASIVVTGGDAFGNHHELEGTITLWASRYVHAKANLWLTEFYPNYGQDQEFSIWPDLPTLPTEQKAPFGNTMMEVSDNKDATLWDQDINRGFNSGFSTFGSLGESGYLVSRVVLMEESRRMRSGEVHYIDHPLFGIVVRVVPVDELDEA</sequence>
<dbReference type="Pfam" id="PF10972">
    <property type="entry name" value="CsiV"/>
    <property type="match status" value="1"/>
</dbReference>
<gene>
    <name evidence="2" type="ORF">GCM10007877_38610</name>
</gene>
<feature type="region of interest" description="Disordered" evidence="1">
    <location>
        <begin position="45"/>
        <end position="71"/>
    </location>
</feature>
<organism evidence="2 3">
    <name type="scientific">Marinibactrum halimedae</name>
    <dbReference type="NCBI Taxonomy" id="1444977"/>
    <lineage>
        <taxon>Bacteria</taxon>
        <taxon>Pseudomonadati</taxon>
        <taxon>Pseudomonadota</taxon>
        <taxon>Gammaproteobacteria</taxon>
        <taxon>Cellvibrionales</taxon>
        <taxon>Cellvibrionaceae</taxon>
        <taxon>Marinibactrum</taxon>
    </lineage>
</organism>
<evidence type="ECO:0000313" key="2">
    <source>
        <dbReference type="EMBL" id="GLS28142.1"/>
    </source>
</evidence>
<dbReference type="EMBL" id="BSPD01000102">
    <property type="protein sequence ID" value="GLS28142.1"/>
    <property type="molecule type" value="Genomic_DNA"/>
</dbReference>
<evidence type="ECO:0000313" key="3">
    <source>
        <dbReference type="Proteomes" id="UP001156870"/>
    </source>
</evidence>
<comment type="caution">
    <text evidence="2">The sequence shown here is derived from an EMBL/GenBank/DDBJ whole genome shotgun (WGS) entry which is preliminary data.</text>
</comment>
<dbReference type="InterPro" id="IPR021241">
    <property type="entry name" value="CsiV"/>
</dbReference>
<accession>A0AA37TB08</accession>